<evidence type="ECO:0000313" key="2">
    <source>
        <dbReference type="EMBL" id="TSJ46346.1"/>
    </source>
</evidence>
<dbReference type="SUPFAM" id="SSF55729">
    <property type="entry name" value="Acyl-CoA N-acyltransferases (Nat)"/>
    <property type="match status" value="1"/>
</dbReference>
<dbReference type="Gene3D" id="3.40.630.30">
    <property type="match status" value="1"/>
</dbReference>
<sequence length="135" mass="16002">MENLIITSDKEKLDLEYITGFISQSYWAKDRTKEMMRTCIDNSLNFGLFFDNQQIGYARVVTDYAQFAYLMDVFIDEKYRGLGYSKLLMEYILECEPLKNVKVWRLATSDAHGLYRQFGFTELKSPEKLMELFRP</sequence>
<organism evidence="2 3">
    <name type="scientific">Fluviicola chungangensis</name>
    <dbReference type="NCBI Taxonomy" id="2597671"/>
    <lineage>
        <taxon>Bacteria</taxon>
        <taxon>Pseudomonadati</taxon>
        <taxon>Bacteroidota</taxon>
        <taxon>Flavobacteriia</taxon>
        <taxon>Flavobacteriales</taxon>
        <taxon>Crocinitomicaceae</taxon>
        <taxon>Fluviicola</taxon>
    </lineage>
</organism>
<evidence type="ECO:0000313" key="3">
    <source>
        <dbReference type="Proteomes" id="UP000316008"/>
    </source>
</evidence>
<dbReference type="RefSeq" id="WP_144331883.1">
    <property type="nucleotide sequence ID" value="NZ_VLPL01000002.1"/>
</dbReference>
<keyword evidence="3" id="KW-1185">Reference proteome</keyword>
<dbReference type="InterPro" id="IPR053144">
    <property type="entry name" value="Acetyltransferase_Butenolide"/>
</dbReference>
<accession>A0A556N2D0</accession>
<dbReference type="GO" id="GO:0016747">
    <property type="term" value="F:acyltransferase activity, transferring groups other than amino-acyl groups"/>
    <property type="evidence" value="ECO:0007669"/>
    <property type="project" value="InterPro"/>
</dbReference>
<keyword evidence="2" id="KW-0808">Transferase</keyword>
<dbReference type="InterPro" id="IPR016181">
    <property type="entry name" value="Acyl_CoA_acyltransferase"/>
</dbReference>
<dbReference type="Proteomes" id="UP000316008">
    <property type="component" value="Unassembled WGS sequence"/>
</dbReference>
<dbReference type="InterPro" id="IPR000182">
    <property type="entry name" value="GNAT_dom"/>
</dbReference>
<dbReference type="PANTHER" id="PTHR43233">
    <property type="entry name" value="FAMILY N-ACETYLTRANSFERASE, PUTATIVE (AFU_ORTHOLOGUE AFUA_6G03350)-RELATED"/>
    <property type="match status" value="1"/>
</dbReference>
<reference evidence="2 3" key="1">
    <citation type="submission" date="2019-07" db="EMBL/GenBank/DDBJ databases">
        <authorList>
            <person name="Huq M.A."/>
        </authorList>
    </citation>
    <scope>NUCLEOTIDE SEQUENCE [LARGE SCALE GENOMIC DNA]</scope>
    <source>
        <strain evidence="2 3">MAH-3</strain>
    </source>
</reference>
<dbReference type="EMBL" id="VLPL01000002">
    <property type="protein sequence ID" value="TSJ46346.1"/>
    <property type="molecule type" value="Genomic_DNA"/>
</dbReference>
<dbReference type="PROSITE" id="PS51186">
    <property type="entry name" value="GNAT"/>
    <property type="match status" value="1"/>
</dbReference>
<dbReference type="AlphaFoldDB" id="A0A556N2D0"/>
<protein>
    <submittedName>
        <fullName evidence="2">GNAT family N-acetyltransferase</fullName>
    </submittedName>
</protein>
<name>A0A556N2D0_9FLAO</name>
<gene>
    <name evidence="2" type="ORF">FO442_04090</name>
</gene>
<proteinExistence type="predicted"/>
<dbReference type="PANTHER" id="PTHR43233:SF1">
    <property type="entry name" value="FAMILY N-ACETYLTRANSFERASE, PUTATIVE (AFU_ORTHOLOGUE AFUA_6G03350)-RELATED"/>
    <property type="match status" value="1"/>
</dbReference>
<evidence type="ECO:0000259" key="1">
    <source>
        <dbReference type="PROSITE" id="PS51186"/>
    </source>
</evidence>
<comment type="caution">
    <text evidence="2">The sequence shown here is derived from an EMBL/GenBank/DDBJ whole genome shotgun (WGS) entry which is preliminary data.</text>
</comment>
<dbReference type="Pfam" id="PF13508">
    <property type="entry name" value="Acetyltransf_7"/>
    <property type="match status" value="1"/>
</dbReference>
<dbReference type="CDD" id="cd04301">
    <property type="entry name" value="NAT_SF"/>
    <property type="match status" value="1"/>
</dbReference>
<dbReference type="OrthoDB" id="3216107at2"/>
<feature type="domain" description="N-acetyltransferase" evidence="1">
    <location>
        <begin position="5"/>
        <end position="135"/>
    </location>
</feature>